<organism evidence="2 3">
    <name type="scientific">Nocardia cyriacigeorgica</name>
    <dbReference type="NCBI Taxonomy" id="135487"/>
    <lineage>
        <taxon>Bacteria</taxon>
        <taxon>Bacillati</taxon>
        <taxon>Actinomycetota</taxon>
        <taxon>Actinomycetes</taxon>
        <taxon>Mycobacteriales</taxon>
        <taxon>Nocardiaceae</taxon>
        <taxon>Nocardia</taxon>
    </lineage>
</organism>
<proteinExistence type="predicted"/>
<dbReference type="AlphaFoldDB" id="A0A6P1CZG0"/>
<feature type="domain" description="A-factor biosynthesis hotdog" evidence="1">
    <location>
        <begin position="1"/>
        <end position="93"/>
    </location>
</feature>
<dbReference type="InterPro" id="IPR029069">
    <property type="entry name" value="HotDog_dom_sf"/>
</dbReference>
<evidence type="ECO:0000313" key="2">
    <source>
        <dbReference type="EMBL" id="NEW37162.1"/>
    </source>
</evidence>
<dbReference type="Pfam" id="PF03756">
    <property type="entry name" value="AfsA"/>
    <property type="match status" value="1"/>
</dbReference>
<dbReference type="EMBL" id="JAAGVB010000468">
    <property type="protein sequence ID" value="NEW37162.1"/>
    <property type="molecule type" value="Genomic_DNA"/>
</dbReference>
<dbReference type="InterPro" id="IPR005509">
    <property type="entry name" value="AfsA_hotdog_dom"/>
</dbReference>
<gene>
    <name evidence="2" type="ORF">GV791_32100</name>
</gene>
<accession>A0A6P1CZG0</accession>
<evidence type="ECO:0000313" key="3">
    <source>
        <dbReference type="Proteomes" id="UP000471166"/>
    </source>
</evidence>
<feature type="non-terminal residue" evidence="2">
    <location>
        <position position="1"/>
    </location>
</feature>
<dbReference type="SUPFAM" id="SSF54637">
    <property type="entry name" value="Thioesterase/thiol ester dehydrase-isomerase"/>
    <property type="match status" value="1"/>
</dbReference>
<dbReference type="Proteomes" id="UP000471166">
    <property type="component" value="Unassembled WGS sequence"/>
</dbReference>
<name>A0A6P1CZG0_9NOCA</name>
<comment type="caution">
    <text evidence="2">The sequence shown here is derived from an EMBL/GenBank/DDBJ whole genome shotgun (WGS) entry which is preliminary data.</text>
</comment>
<sequence length="99" mass="10764">GRENWRNVVVGPVRSDGDTACATLVPDIGHPILFDHPLDHVPGSLLIEACRQTALAMVLTQAPRLMGVSSTFDRFVELDSPAECRAEVIARTGDRTVVR</sequence>
<evidence type="ECO:0000259" key="1">
    <source>
        <dbReference type="Pfam" id="PF03756"/>
    </source>
</evidence>
<reference evidence="2 3" key="1">
    <citation type="submission" date="2020-01" db="EMBL/GenBank/DDBJ databases">
        <title>Genetics and antimicrobial susceptibilities of Nocardia species isolated from the soil; a comparison with species isolated from humans.</title>
        <authorList>
            <person name="Carrasco G."/>
            <person name="Monzon S."/>
            <person name="Sansegundo M."/>
            <person name="Garcia E."/>
            <person name="Garrido N."/>
            <person name="Medina M.J."/>
            <person name="Villalon P."/>
            <person name="Ramirez-Arocha A.C."/>
            <person name="Jimenez P."/>
            <person name="Cuesta I."/>
            <person name="Valdezate S."/>
        </authorList>
    </citation>
    <scope>NUCLEOTIDE SEQUENCE [LARGE SCALE GENOMIC DNA]</scope>
    <source>
        <strain evidence="2 3">CNM20110626</strain>
    </source>
</reference>
<dbReference type="RefSeq" id="WP_306071302.1">
    <property type="nucleotide sequence ID" value="NZ_JAAGVB010000468.1"/>
</dbReference>
<feature type="non-terminal residue" evidence="2">
    <location>
        <position position="99"/>
    </location>
</feature>
<protein>
    <submittedName>
        <fullName evidence="2">Gamma-butyrolactone biosynthesis protein</fullName>
    </submittedName>
</protein>